<comment type="caution">
    <text evidence="1">The sequence shown here is derived from an EMBL/GenBank/DDBJ whole genome shotgun (WGS) entry which is preliminary data.</text>
</comment>
<dbReference type="AlphaFoldDB" id="A0A398C869"/>
<protein>
    <submittedName>
        <fullName evidence="1">Uncharacterized protein</fullName>
    </submittedName>
</protein>
<reference evidence="1 2" key="1">
    <citation type="submission" date="2018-09" db="EMBL/GenBank/DDBJ databases">
        <title>Draft genome of Simplicispira sp. NY-02.</title>
        <authorList>
            <person name="Im W.T."/>
        </authorList>
    </citation>
    <scope>NUCLEOTIDE SEQUENCE [LARGE SCALE GENOMIC DNA]</scope>
    <source>
        <strain evidence="1 2">NY-02</strain>
    </source>
</reference>
<sequence length="273" mass="30595">MPLLLRQPLASTSLDAHGERLTRDDLFELFKALPEEMVINDQHDLTLPSAAIARNLQFVELHAGEWAIVGDVTVHDAELLKLRGGFSMAWLAATYTTKPDRDPDIQVLFSPRLFDKDIVLALVRLSDEQVNIVGRELKQKGLDPEAILIIQFVALAAVSGFIGKPASDAYDKLLRRLAKVKDDLRSPANTPPILQFFVPRHLNPYRADIIVELMPEHMEHLRVGALSFQDAIDTARLVPFTEEAKKIVIKAVGDPPTWRLSRYEKASGLLVRI</sequence>
<dbReference type="EMBL" id="QXJC01000007">
    <property type="protein sequence ID" value="RID97397.1"/>
    <property type="molecule type" value="Genomic_DNA"/>
</dbReference>
<dbReference type="RefSeq" id="WP_119110065.1">
    <property type="nucleotide sequence ID" value="NZ_QXJC01000007.1"/>
</dbReference>
<proteinExistence type="predicted"/>
<evidence type="ECO:0000313" key="1">
    <source>
        <dbReference type="EMBL" id="RID97397.1"/>
    </source>
</evidence>
<dbReference type="OrthoDB" id="7061454at2"/>
<dbReference type="Proteomes" id="UP000266302">
    <property type="component" value="Unassembled WGS sequence"/>
</dbReference>
<evidence type="ECO:0000313" key="2">
    <source>
        <dbReference type="Proteomes" id="UP000266302"/>
    </source>
</evidence>
<keyword evidence="2" id="KW-1185">Reference proteome</keyword>
<accession>A0A398C869</accession>
<name>A0A398C869_9BURK</name>
<organism evidence="1 2">
    <name type="scientific">Simplicispira hankyongi</name>
    <dbReference type="NCBI Taxonomy" id="2315688"/>
    <lineage>
        <taxon>Bacteria</taxon>
        <taxon>Pseudomonadati</taxon>
        <taxon>Pseudomonadota</taxon>
        <taxon>Betaproteobacteria</taxon>
        <taxon>Burkholderiales</taxon>
        <taxon>Comamonadaceae</taxon>
        <taxon>Simplicispira</taxon>
    </lineage>
</organism>
<gene>
    <name evidence="1" type="ORF">D3F03_14095</name>
</gene>